<gene>
    <name evidence="2" type="ORF">C8N46_10331</name>
</gene>
<proteinExistence type="predicted"/>
<dbReference type="EMBL" id="QBKT01000003">
    <property type="protein sequence ID" value="PTX61934.1"/>
    <property type="molecule type" value="Genomic_DNA"/>
</dbReference>
<dbReference type="RefSeq" id="WP_245896757.1">
    <property type="nucleotide sequence ID" value="NZ_QBKT01000003.1"/>
</dbReference>
<evidence type="ECO:0000256" key="1">
    <source>
        <dbReference type="SAM" id="SignalP"/>
    </source>
</evidence>
<evidence type="ECO:0000313" key="3">
    <source>
        <dbReference type="Proteomes" id="UP000244090"/>
    </source>
</evidence>
<keyword evidence="3" id="KW-1185">Reference proteome</keyword>
<comment type="caution">
    <text evidence="2">The sequence shown here is derived from an EMBL/GenBank/DDBJ whole genome shotgun (WGS) entry which is preliminary data.</text>
</comment>
<feature type="signal peptide" evidence="1">
    <location>
        <begin position="1"/>
        <end position="20"/>
    </location>
</feature>
<name>A0A2T6C0S5_9FLAO</name>
<dbReference type="Proteomes" id="UP000244090">
    <property type="component" value="Unassembled WGS sequence"/>
</dbReference>
<evidence type="ECO:0000313" key="2">
    <source>
        <dbReference type="EMBL" id="PTX61934.1"/>
    </source>
</evidence>
<organism evidence="2 3">
    <name type="scientific">Kordia periserrulae</name>
    <dbReference type="NCBI Taxonomy" id="701523"/>
    <lineage>
        <taxon>Bacteria</taxon>
        <taxon>Pseudomonadati</taxon>
        <taxon>Bacteroidota</taxon>
        <taxon>Flavobacteriia</taxon>
        <taxon>Flavobacteriales</taxon>
        <taxon>Flavobacteriaceae</taxon>
        <taxon>Kordia</taxon>
    </lineage>
</organism>
<sequence>MKKTLIALCMLFVAALNVQAQEVKASQETEAEKQARAMELMAIKIDMEVNKELFMQVTQNTYVSEEPKAVIMAMIVPETYDNAKAKLEGNMPPDFKVTNKGEKMMNGVNVIYMEGTAEAQGTKVNSTIYCLKRDADSCIMFMGMSEVGADKKYTDAIAAAANSVVKKQ</sequence>
<feature type="chain" id="PRO_5015450195" description="DUF4252 domain-containing protein" evidence="1">
    <location>
        <begin position="21"/>
        <end position="168"/>
    </location>
</feature>
<protein>
    <recommendedName>
        <fullName evidence="4">DUF4252 domain-containing protein</fullName>
    </recommendedName>
</protein>
<keyword evidence="1" id="KW-0732">Signal</keyword>
<evidence type="ECO:0008006" key="4">
    <source>
        <dbReference type="Google" id="ProtNLM"/>
    </source>
</evidence>
<accession>A0A2T6C0S5</accession>
<dbReference type="AlphaFoldDB" id="A0A2T6C0S5"/>
<reference evidence="2 3" key="1">
    <citation type="submission" date="2018-04" db="EMBL/GenBank/DDBJ databases">
        <title>Genomic Encyclopedia of Archaeal and Bacterial Type Strains, Phase II (KMG-II): from individual species to whole genera.</title>
        <authorList>
            <person name="Goeker M."/>
        </authorList>
    </citation>
    <scope>NUCLEOTIDE SEQUENCE [LARGE SCALE GENOMIC DNA]</scope>
    <source>
        <strain evidence="2 3">DSM 25731</strain>
    </source>
</reference>